<keyword evidence="8" id="KW-1133">Transmembrane helix</keyword>
<keyword evidence="4 13" id="KW-0328">Glycosyltransferase</keyword>
<evidence type="ECO:0000256" key="13">
    <source>
        <dbReference type="RuleBase" id="RU363063"/>
    </source>
</evidence>
<evidence type="ECO:0000256" key="9">
    <source>
        <dbReference type="ARBA" id="ARBA00023034"/>
    </source>
</evidence>
<keyword evidence="5" id="KW-0808">Transferase</keyword>
<evidence type="ECO:0000313" key="14">
    <source>
        <dbReference type="Ensembl" id="ENSCSEP00000031697.1"/>
    </source>
</evidence>
<dbReference type="GO" id="GO:0000139">
    <property type="term" value="C:Golgi membrane"/>
    <property type="evidence" value="ECO:0007669"/>
    <property type="project" value="UniProtKB-SubCell"/>
</dbReference>
<keyword evidence="10" id="KW-0443">Lipid metabolism</keyword>
<accession>A0A3P8WYP2</accession>
<keyword evidence="12" id="KW-0325">Glycoprotein</keyword>
<dbReference type="Pfam" id="PF01762">
    <property type="entry name" value="Galactosyl_T"/>
    <property type="match status" value="1"/>
</dbReference>
<evidence type="ECO:0000256" key="11">
    <source>
        <dbReference type="ARBA" id="ARBA00023136"/>
    </source>
</evidence>
<evidence type="ECO:0000256" key="4">
    <source>
        <dbReference type="ARBA" id="ARBA00022676"/>
    </source>
</evidence>
<dbReference type="GO" id="GO:0006493">
    <property type="term" value="P:protein O-linked glycosylation"/>
    <property type="evidence" value="ECO:0007669"/>
    <property type="project" value="TreeGrafter"/>
</dbReference>
<dbReference type="Ensembl" id="ENSCSET00000032107.1">
    <property type="protein sequence ID" value="ENSCSEP00000031697.1"/>
    <property type="gene ID" value="ENSCSEG00000020311.1"/>
</dbReference>
<evidence type="ECO:0000256" key="6">
    <source>
        <dbReference type="ARBA" id="ARBA00022692"/>
    </source>
</evidence>
<protein>
    <recommendedName>
        <fullName evidence="13">Hexosyltransferase</fullName>
        <ecNumber evidence="13">2.4.1.-</ecNumber>
    </recommendedName>
</protein>
<evidence type="ECO:0000313" key="15">
    <source>
        <dbReference type="Proteomes" id="UP000265120"/>
    </source>
</evidence>
<evidence type="ECO:0000256" key="3">
    <source>
        <dbReference type="ARBA" id="ARBA00008661"/>
    </source>
</evidence>
<name>A0A3P8WYP2_CYNSE</name>
<dbReference type="InterPro" id="IPR002659">
    <property type="entry name" value="Glyco_trans_31"/>
</dbReference>
<evidence type="ECO:0000256" key="7">
    <source>
        <dbReference type="ARBA" id="ARBA00022968"/>
    </source>
</evidence>
<keyword evidence="7" id="KW-0735">Signal-anchor</keyword>
<reference evidence="14 15" key="1">
    <citation type="journal article" date="2014" name="Nat. Genet.">
        <title>Whole-genome sequence of a flatfish provides insights into ZW sex chromosome evolution and adaptation to a benthic lifestyle.</title>
        <authorList>
            <person name="Chen S."/>
            <person name="Zhang G."/>
            <person name="Shao C."/>
            <person name="Huang Q."/>
            <person name="Liu G."/>
            <person name="Zhang P."/>
            <person name="Song W."/>
            <person name="An N."/>
            <person name="Chalopin D."/>
            <person name="Volff J.N."/>
            <person name="Hong Y."/>
            <person name="Li Q."/>
            <person name="Sha Z."/>
            <person name="Zhou H."/>
            <person name="Xie M."/>
            <person name="Yu Q."/>
            <person name="Liu Y."/>
            <person name="Xiang H."/>
            <person name="Wang N."/>
            <person name="Wu K."/>
            <person name="Yang C."/>
            <person name="Zhou Q."/>
            <person name="Liao X."/>
            <person name="Yang L."/>
            <person name="Hu Q."/>
            <person name="Zhang J."/>
            <person name="Meng L."/>
            <person name="Jin L."/>
            <person name="Tian Y."/>
            <person name="Lian J."/>
            <person name="Yang J."/>
            <person name="Miao G."/>
            <person name="Liu S."/>
            <person name="Liang Z."/>
            <person name="Yan F."/>
            <person name="Li Y."/>
            <person name="Sun B."/>
            <person name="Zhang H."/>
            <person name="Zhang J."/>
            <person name="Zhu Y."/>
            <person name="Du M."/>
            <person name="Zhao Y."/>
            <person name="Schartl M."/>
            <person name="Tang Q."/>
            <person name="Wang J."/>
        </authorList>
    </citation>
    <scope>NUCLEOTIDE SEQUENCE</scope>
</reference>
<comment type="similarity">
    <text evidence="3 13">Belongs to the glycosyltransferase 31 family.</text>
</comment>
<keyword evidence="11" id="KW-0472">Membrane</keyword>
<dbReference type="PANTHER" id="PTHR11214">
    <property type="entry name" value="BETA-1,3-N-ACETYLGLUCOSAMINYLTRANSFERASE"/>
    <property type="match status" value="1"/>
</dbReference>
<dbReference type="STRING" id="244447.ENSCSEP00000031697"/>
<proteinExistence type="inferred from homology"/>
<dbReference type="AlphaFoldDB" id="A0A3P8WYP2"/>
<evidence type="ECO:0000256" key="2">
    <source>
        <dbReference type="ARBA" id="ARBA00004922"/>
    </source>
</evidence>
<dbReference type="FunFam" id="3.90.550.50:FF:000001">
    <property type="entry name" value="Hexosyltransferase"/>
    <property type="match status" value="1"/>
</dbReference>
<keyword evidence="6" id="KW-0812">Transmembrane</keyword>
<evidence type="ECO:0000256" key="5">
    <source>
        <dbReference type="ARBA" id="ARBA00022679"/>
    </source>
</evidence>
<dbReference type="EC" id="2.4.1.-" evidence="13"/>
<evidence type="ECO:0000256" key="1">
    <source>
        <dbReference type="ARBA" id="ARBA00004323"/>
    </source>
</evidence>
<organism evidence="14 15">
    <name type="scientific">Cynoglossus semilaevis</name>
    <name type="common">Tongue sole</name>
    <dbReference type="NCBI Taxonomy" id="244447"/>
    <lineage>
        <taxon>Eukaryota</taxon>
        <taxon>Metazoa</taxon>
        <taxon>Chordata</taxon>
        <taxon>Craniata</taxon>
        <taxon>Vertebrata</taxon>
        <taxon>Euteleostomi</taxon>
        <taxon>Actinopterygii</taxon>
        <taxon>Neopterygii</taxon>
        <taxon>Teleostei</taxon>
        <taxon>Neoteleostei</taxon>
        <taxon>Acanthomorphata</taxon>
        <taxon>Carangaria</taxon>
        <taxon>Pleuronectiformes</taxon>
        <taxon>Pleuronectoidei</taxon>
        <taxon>Cynoglossidae</taxon>
        <taxon>Cynoglossinae</taxon>
        <taxon>Cynoglossus</taxon>
    </lineage>
</organism>
<reference evidence="14" key="3">
    <citation type="submission" date="2025-09" db="UniProtKB">
        <authorList>
            <consortium name="Ensembl"/>
        </authorList>
    </citation>
    <scope>IDENTIFICATION</scope>
</reference>
<keyword evidence="15" id="KW-1185">Reference proteome</keyword>
<dbReference type="InParanoid" id="A0A3P8WYP2"/>
<dbReference type="GeneTree" id="ENSGT00940000163421"/>
<reference evidence="14" key="2">
    <citation type="submission" date="2025-08" db="UniProtKB">
        <authorList>
            <consortium name="Ensembl"/>
        </authorList>
    </citation>
    <scope>IDENTIFICATION</scope>
</reference>
<dbReference type="Proteomes" id="UP000265120">
    <property type="component" value="Chromosome 15"/>
</dbReference>
<dbReference type="Gene3D" id="3.90.550.50">
    <property type="match status" value="1"/>
</dbReference>
<evidence type="ECO:0000256" key="8">
    <source>
        <dbReference type="ARBA" id="ARBA00022989"/>
    </source>
</evidence>
<dbReference type="PANTHER" id="PTHR11214:SF115">
    <property type="entry name" value="HEXOSYLTRANSFERASE"/>
    <property type="match status" value="1"/>
</dbReference>
<evidence type="ECO:0000256" key="10">
    <source>
        <dbReference type="ARBA" id="ARBA00023098"/>
    </source>
</evidence>
<comment type="subcellular location">
    <subcellularLocation>
        <location evidence="1 13">Golgi apparatus membrane</location>
        <topology evidence="1 13">Single-pass type II membrane protein</topology>
    </subcellularLocation>
</comment>
<dbReference type="GO" id="GO:0006629">
    <property type="term" value="P:lipid metabolic process"/>
    <property type="evidence" value="ECO:0007669"/>
    <property type="project" value="UniProtKB-KW"/>
</dbReference>
<dbReference type="GO" id="GO:0008499">
    <property type="term" value="F:N-acetyl-beta-D-glucosaminide beta-(1,3)-galactosyltransferase activity"/>
    <property type="evidence" value="ECO:0007669"/>
    <property type="project" value="TreeGrafter"/>
</dbReference>
<sequence>MNVFSFVFFTDSDSVTETPVYDLFANGWVGQSKGQLGGGRVGHRPDHLHRQTSGPLLPPTCTSCTNIFALVSSVYLLYCSTTTGCVLLLHVCTLYCPPQVSTDQCFVSYPLQHSFIIDQPDRCGEEKPFLVLMIPVAPRDTEARRIIRSTWARETNVMGRTVTHYFLMGRSRNASETDLLQEGRRHGDVLQSDVVDSYNNLTIKTMLMFEWLSSRCPSAAYAMKIDSDIFLNVHRLVRLLVEAPRSLYMTGLVVRGAAVHRNPASKWFLPVSVFPEPVYPPYLQGMGYVFSMDLPRMLLKASMHVRAVYIEDVYVGLCMRYLGLRPTEPPQSSLFQPQKPFWTFGCYWTGVIATLLENSRQLQDVWTDVNGSSPSLQ</sequence>
<comment type="pathway">
    <text evidence="2">Protein modification; protein glycosylation.</text>
</comment>
<keyword evidence="9 13" id="KW-0333">Golgi apparatus</keyword>
<evidence type="ECO:0000256" key="12">
    <source>
        <dbReference type="ARBA" id="ARBA00023180"/>
    </source>
</evidence>